<evidence type="ECO:0000259" key="17">
    <source>
        <dbReference type="Pfam" id="PF08264"/>
    </source>
</evidence>
<keyword evidence="5 15" id="KW-0963">Cytoplasm</keyword>
<evidence type="ECO:0000259" key="16">
    <source>
        <dbReference type="Pfam" id="PF00133"/>
    </source>
</evidence>
<dbReference type="CDD" id="cd07961">
    <property type="entry name" value="Anticodon_Ia_Ile_ABEc"/>
    <property type="match status" value="1"/>
</dbReference>
<dbReference type="GO" id="GO:0006428">
    <property type="term" value="P:isoleucyl-tRNA aminoacylation"/>
    <property type="evidence" value="ECO:0007669"/>
    <property type="project" value="UniProtKB-UniRule"/>
</dbReference>
<dbReference type="Proteomes" id="UP000548326">
    <property type="component" value="Unassembled WGS sequence"/>
</dbReference>
<comment type="similarity">
    <text evidence="3 15">Belongs to the class-I aminoacyl-tRNA synthetase family. IleS type 2 subfamily.</text>
</comment>
<dbReference type="PRINTS" id="PR00984">
    <property type="entry name" value="TRNASYNTHILE"/>
</dbReference>
<comment type="domain">
    <text evidence="15">IleRS has two distinct active sites: one for aminoacylation and one for editing. The misactivated valine is translocated from the active site to the editing site, which sterically excludes the correctly activated isoleucine. The single editing site contains two valyl binding pockets, one specific for each substrate (Val-AMP or Val-tRNA(Ile)).</text>
</comment>
<protein>
    <recommendedName>
        <fullName evidence="15">Isoleucine--tRNA ligase</fullName>
        <ecNumber evidence="15">6.1.1.5</ecNumber>
    </recommendedName>
    <alternativeName>
        <fullName evidence="15">Isoleucyl-tRNA synthetase</fullName>
        <shortName evidence="15">IleRS</shortName>
    </alternativeName>
</protein>
<evidence type="ECO:0000256" key="8">
    <source>
        <dbReference type="ARBA" id="ARBA00022741"/>
    </source>
</evidence>
<comment type="subcellular location">
    <subcellularLocation>
        <location evidence="2 15">Cytoplasm</location>
    </subcellularLocation>
</comment>
<dbReference type="GO" id="GO:0008270">
    <property type="term" value="F:zinc ion binding"/>
    <property type="evidence" value="ECO:0007669"/>
    <property type="project" value="UniProtKB-UniRule"/>
</dbReference>
<dbReference type="AlphaFoldDB" id="A0A841JIP3"/>
<feature type="short sequence motif" description="'KMSKS' region" evidence="15">
    <location>
        <begin position="680"/>
        <end position="684"/>
    </location>
</feature>
<dbReference type="InterPro" id="IPR014729">
    <property type="entry name" value="Rossmann-like_a/b/a_fold"/>
</dbReference>
<dbReference type="SUPFAM" id="SSF47323">
    <property type="entry name" value="Anticodon-binding domain of a subclass of class I aminoacyl-tRNA synthetases"/>
    <property type="match status" value="1"/>
</dbReference>
<evidence type="ECO:0000256" key="5">
    <source>
        <dbReference type="ARBA" id="ARBA00022490"/>
    </source>
</evidence>
<dbReference type="Pfam" id="PF00133">
    <property type="entry name" value="tRNA-synt_1"/>
    <property type="match status" value="1"/>
</dbReference>
<dbReference type="SUPFAM" id="SSF52374">
    <property type="entry name" value="Nucleotidylyl transferase"/>
    <property type="match status" value="1"/>
</dbReference>
<dbReference type="Gene3D" id="3.40.50.620">
    <property type="entry name" value="HUPs"/>
    <property type="match status" value="2"/>
</dbReference>
<keyword evidence="6 15" id="KW-0436">Ligase</keyword>
<comment type="cofactor">
    <cofactor evidence="1 15">
        <name>Zn(2+)</name>
        <dbReference type="ChEBI" id="CHEBI:29105"/>
    </cofactor>
</comment>
<keyword evidence="11 15" id="KW-0648">Protein biosynthesis</keyword>
<sequence>MYKEYKQLNLSQTGKEILEFWKQNNIFGKSISSRPANNPYTFYEGPPSANGMPGIHHVMARSIKDIFCRYKTLKGFQVKRKGGWDTHGLPIELAVEKALGITKDDIGKKISVKDYNDACRKEVMRYTDVWNDLTEKMGYWVDLDDPYVTYENEYIESLWWILKEFYKKDLLYKGYTVQPYSPKSGTGLSSHELNQPGTYKMVKDTSIVAQFHLKNDQQHPLIPVLFEDVNEDTAILAWTTTPWTLPSNCALAIGENIDYVKIRTFNPYTYEPVSVVLAKALVGKYFKTEGEKASFQDYKGGDKIIPWEVRAEFKGVELIGLRYHQLMPYVSNENLEKNAFRVIPADFVTTEDGTGIVHTASIFGADDFRACKEQGVPSVMVLDETGKEVPLVNKQGRFVDEVTDFAGRYVKEEYYSDAERAEPGFRATDVLISIKLKEDNKAFDVKKYEHSYPHSWRSDEPILYYPLDSWFIRTTAVKDKMVELNKTINWKPESTGTGRFGNWLENLVDWNLSRSRYWGTPLPIWREENGSEEKCIGSIAELNAEIEKSIAAGFMPAGFKLEDMHRPYVDDVILTSAAGNKMFREPDLIDVWFDSGAMPYAQWHFPFENKEEFAAAYPADFIAEGVDQTRGWFFTLHAIAVMLSECSDEVKAVNAKVGNKGISFKNVVSNGLVLDKNGNKMSKRLGNAADPFLTIEQYGADAARWYMISNAAPWDNLKFNEEGIDEVRRKFFGTLYNSYSFFVLYANIDKFKYSEPEIALAQRPEIDRWVISLLNTLSREVDGFYADYEPTKAARAIQEFVDAHFSNWYIRLSRRRFWKSDNSDDKLSAYQTLYTCLITISKLMAPIAPFFADSLYKDLNKVTGKEEFESVHLAYFPTYHDELVDTDLEERMQLAQDVSSLVLSLRKKIEIPVRRPLSKILLPILDKGFKQHVEQVKELILSETNIKDIEYITDTAGFIKKKIKPNFKALGQKVGKDMKAVAEAINNFTQDDITRLESESGVNVLDNKYLIQVADVEIIAEDVPGWQVANLGKLTVALDVTITNELKEEGIARELINRIQNLRKTKGFEVTDRINVRISEHPYISEAVKNNLSYICAEILAESIVLDAQLHEGDKVEIDGNEIFIVISKV</sequence>
<comment type="function">
    <text evidence="13 15">Catalyzes the attachment of isoleucine to tRNA(Ile). As IleRS can inadvertently accommodate and process structurally similar amino acids such as valine, to avoid such errors it has two additional distinct tRNA(Ile)-dependent editing activities. One activity is designated as 'pretransfer' editing and involves the hydrolysis of activated Val-AMP. The other activity is designated 'posttransfer' editing and involves deacylation of mischarged Val-tRNA(Ile).</text>
</comment>
<evidence type="ECO:0000256" key="4">
    <source>
        <dbReference type="ARBA" id="ARBA00011245"/>
    </source>
</evidence>
<feature type="domain" description="Methionyl/Valyl/Leucyl/Isoleucyl-tRNA synthetase anticodon-binding" evidence="17">
    <location>
        <begin position="767"/>
        <end position="920"/>
    </location>
</feature>
<evidence type="ECO:0000256" key="15">
    <source>
        <dbReference type="HAMAP-Rule" id="MF_02003"/>
    </source>
</evidence>
<dbReference type="GO" id="GO:0005737">
    <property type="term" value="C:cytoplasm"/>
    <property type="evidence" value="ECO:0007669"/>
    <property type="project" value="UniProtKB-SubCell"/>
</dbReference>
<dbReference type="RefSeq" id="WP_183589182.1">
    <property type="nucleotide sequence ID" value="NZ_JACHCA010000014.1"/>
</dbReference>
<comment type="caution">
    <text evidence="18">The sequence shown here is derived from an EMBL/GenBank/DDBJ whole genome shotgun (WGS) entry which is preliminary data.</text>
</comment>
<evidence type="ECO:0000256" key="6">
    <source>
        <dbReference type="ARBA" id="ARBA00022598"/>
    </source>
</evidence>
<evidence type="ECO:0000256" key="7">
    <source>
        <dbReference type="ARBA" id="ARBA00022723"/>
    </source>
</evidence>
<dbReference type="PANTHER" id="PTHR42780:SF1">
    <property type="entry name" value="ISOLEUCINE--TRNA LIGASE, CYTOPLASMIC"/>
    <property type="match status" value="1"/>
</dbReference>
<dbReference type="InterPro" id="IPR013155">
    <property type="entry name" value="M/V/L/I-tRNA-synth_anticd-bd"/>
</dbReference>
<dbReference type="Pfam" id="PF19302">
    <property type="entry name" value="DUF5915"/>
    <property type="match status" value="1"/>
</dbReference>
<dbReference type="InterPro" id="IPR009008">
    <property type="entry name" value="Val/Leu/Ile-tRNA-synth_edit"/>
</dbReference>
<dbReference type="EC" id="6.1.1.5" evidence="15"/>
<dbReference type="FunFam" id="3.40.50.620:FF:000063">
    <property type="entry name" value="Isoleucine--tRNA ligase"/>
    <property type="match status" value="1"/>
</dbReference>
<name>A0A841JIP3_9SPHI</name>
<comment type="subunit">
    <text evidence="4 15">Monomer.</text>
</comment>
<keyword evidence="9 15" id="KW-0862">Zinc</keyword>
<dbReference type="GO" id="GO:0004822">
    <property type="term" value="F:isoleucine-tRNA ligase activity"/>
    <property type="evidence" value="ECO:0007669"/>
    <property type="project" value="UniProtKB-UniRule"/>
</dbReference>
<evidence type="ECO:0000313" key="18">
    <source>
        <dbReference type="EMBL" id="MBB6130364.1"/>
    </source>
</evidence>
<evidence type="ECO:0000256" key="1">
    <source>
        <dbReference type="ARBA" id="ARBA00001947"/>
    </source>
</evidence>
<evidence type="ECO:0000256" key="2">
    <source>
        <dbReference type="ARBA" id="ARBA00004496"/>
    </source>
</evidence>
<gene>
    <name evidence="15" type="primary">ileS</name>
    <name evidence="18" type="ORF">HDF22_004504</name>
</gene>
<keyword evidence="10 15" id="KW-0067">ATP-binding</keyword>
<evidence type="ECO:0000256" key="3">
    <source>
        <dbReference type="ARBA" id="ARBA00007078"/>
    </source>
</evidence>
<dbReference type="PANTHER" id="PTHR42780">
    <property type="entry name" value="SOLEUCYL-TRNA SYNTHETASE"/>
    <property type="match status" value="1"/>
</dbReference>
<dbReference type="SUPFAM" id="SSF50677">
    <property type="entry name" value="ValRS/IleRS/LeuRS editing domain"/>
    <property type="match status" value="1"/>
</dbReference>
<dbReference type="GO" id="GO:0002161">
    <property type="term" value="F:aminoacyl-tRNA deacylase activity"/>
    <property type="evidence" value="ECO:0007669"/>
    <property type="project" value="InterPro"/>
</dbReference>
<feature type="binding site" evidence="15">
    <location>
        <position position="683"/>
    </location>
    <ligand>
        <name>ATP</name>
        <dbReference type="ChEBI" id="CHEBI:30616"/>
    </ligand>
</feature>
<dbReference type="InterPro" id="IPR009080">
    <property type="entry name" value="tRNAsynth_Ia_anticodon-bd"/>
</dbReference>
<evidence type="ECO:0000313" key="19">
    <source>
        <dbReference type="Proteomes" id="UP000548326"/>
    </source>
</evidence>
<evidence type="ECO:0000256" key="11">
    <source>
        <dbReference type="ARBA" id="ARBA00022917"/>
    </source>
</evidence>
<keyword evidence="12 15" id="KW-0030">Aminoacyl-tRNA synthetase</keyword>
<dbReference type="Gene3D" id="1.10.730.10">
    <property type="entry name" value="Isoleucyl-tRNA Synthetase, Domain 1"/>
    <property type="match status" value="1"/>
</dbReference>
<comment type="catalytic activity">
    <reaction evidence="14 15">
        <text>tRNA(Ile) + L-isoleucine + ATP = L-isoleucyl-tRNA(Ile) + AMP + diphosphate</text>
        <dbReference type="Rhea" id="RHEA:11060"/>
        <dbReference type="Rhea" id="RHEA-COMP:9666"/>
        <dbReference type="Rhea" id="RHEA-COMP:9695"/>
        <dbReference type="ChEBI" id="CHEBI:30616"/>
        <dbReference type="ChEBI" id="CHEBI:33019"/>
        <dbReference type="ChEBI" id="CHEBI:58045"/>
        <dbReference type="ChEBI" id="CHEBI:78442"/>
        <dbReference type="ChEBI" id="CHEBI:78528"/>
        <dbReference type="ChEBI" id="CHEBI:456215"/>
        <dbReference type="EC" id="6.1.1.5"/>
    </reaction>
</comment>
<dbReference type="InterPro" id="IPR002300">
    <property type="entry name" value="aa-tRNA-synth_Ia"/>
</dbReference>
<organism evidence="18 19">
    <name type="scientific">Mucilaginibacter lappiensis</name>
    <dbReference type="NCBI Taxonomy" id="354630"/>
    <lineage>
        <taxon>Bacteria</taxon>
        <taxon>Pseudomonadati</taxon>
        <taxon>Bacteroidota</taxon>
        <taxon>Sphingobacteriia</taxon>
        <taxon>Sphingobacteriales</taxon>
        <taxon>Sphingobacteriaceae</taxon>
        <taxon>Mucilaginibacter</taxon>
    </lineage>
</organism>
<dbReference type="InterPro" id="IPR023586">
    <property type="entry name" value="Ile-tRNA-ligase_type2"/>
</dbReference>
<evidence type="ECO:0000256" key="10">
    <source>
        <dbReference type="ARBA" id="ARBA00022840"/>
    </source>
</evidence>
<dbReference type="Pfam" id="PF08264">
    <property type="entry name" value="Anticodon_1"/>
    <property type="match status" value="1"/>
</dbReference>
<dbReference type="Gene3D" id="3.90.740.10">
    <property type="entry name" value="Valyl/Leucyl/Isoleucyl-tRNA synthetase, editing domain"/>
    <property type="match status" value="1"/>
</dbReference>
<keyword evidence="8 15" id="KW-0547">Nucleotide-binding</keyword>
<evidence type="ECO:0000256" key="14">
    <source>
        <dbReference type="ARBA" id="ARBA00048359"/>
    </source>
</evidence>
<dbReference type="GO" id="GO:0005524">
    <property type="term" value="F:ATP binding"/>
    <property type="evidence" value="ECO:0007669"/>
    <property type="project" value="UniProtKB-UniRule"/>
</dbReference>
<dbReference type="HAMAP" id="MF_02003">
    <property type="entry name" value="Ile_tRNA_synth_type2"/>
    <property type="match status" value="1"/>
</dbReference>
<dbReference type="InterPro" id="IPR002301">
    <property type="entry name" value="Ile-tRNA-ligase"/>
</dbReference>
<dbReference type="CDD" id="cd00818">
    <property type="entry name" value="IleRS_core"/>
    <property type="match status" value="1"/>
</dbReference>
<dbReference type="InterPro" id="IPR033709">
    <property type="entry name" value="Anticodon_Ile_ABEc"/>
</dbReference>
<dbReference type="GO" id="GO:0000049">
    <property type="term" value="F:tRNA binding"/>
    <property type="evidence" value="ECO:0007669"/>
    <property type="project" value="InterPro"/>
</dbReference>
<evidence type="ECO:0000256" key="13">
    <source>
        <dbReference type="ARBA" id="ARBA00025217"/>
    </source>
</evidence>
<feature type="short sequence motif" description="'HIGH' region" evidence="15">
    <location>
        <begin position="47"/>
        <end position="57"/>
    </location>
</feature>
<evidence type="ECO:0000256" key="12">
    <source>
        <dbReference type="ARBA" id="ARBA00023146"/>
    </source>
</evidence>
<proteinExistence type="inferred from homology"/>
<dbReference type="NCBIfam" id="TIGR00392">
    <property type="entry name" value="ileS"/>
    <property type="match status" value="1"/>
</dbReference>
<accession>A0A841JIP3</accession>
<keyword evidence="7 15" id="KW-0479">Metal-binding</keyword>
<reference evidence="18 19" key="1">
    <citation type="submission" date="2020-08" db="EMBL/GenBank/DDBJ databases">
        <title>Genomic Encyclopedia of Type Strains, Phase IV (KMG-V): Genome sequencing to study the core and pangenomes of soil and plant-associated prokaryotes.</title>
        <authorList>
            <person name="Whitman W."/>
        </authorList>
    </citation>
    <scope>NUCLEOTIDE SEQUENCE [LARGE SCALE GENOMIC DNA]</scope>
    <source>
        <strain evidence="18 19">MP601</strain>
    </source>
</reference>
<feature type="domain" description="Aminoacyl-tRNA synthetase class Ia" evidence="16">
    <location>
        <begin position="17"/>
        <end position="713"/>
    </location>
</feature>
<evidence type="ECO:0000256" key="9">
    <source>
        <dbReference type="ARBA" id="ARBA00022833"/>
    </source>
</evidence>
<dbReference type="EMBL" id="JACHCA010000014">
    <property type="protein sequence ID" value="MBB6130364.1"/>
    <property type="molecule type" value="Genomic_DNA"/>
</dbReference>